<organism evidence="1 2">
    <name type="scientific">Archangium minus</name>
    <dbReference type="NCBI Taxonomy" id="83450"/>
    <lineage>
        <taxon>Bacteria</taxon>
        <taxon>Pseudomonadati</taxon>
        <taxon>Myxococcota</taxon>
        <taxon>Myxococcia</taxon>
        <taxon>Myxococcales</taxon>
        <taxon>Cystobacterineae</taxon>
        <taxon>Archangiaceae</taxon>
        <taxon>Archangium</taxon>
    </lineage>
</organism>
<dbReference type="EMBL" id="CP043494">
    <property type="protein sequence ID" value="WNG47056.1"/>
    <property type="molecule type" value="Genomic_DNA"/>
</dbReference>
<dbReference type="Proteomes" id="UP001611383">
    <property type="component" value="Chromosome"/>
</dbReference>
<proteinExistence type="predicted"/>
<evidence type="ECO:0000313" key="1">
    <source>
        <dbReference type="EMBL" id="WNG47056.1"/>
    </source>
</evidence>
<accession>A0ABY9WTD8</accession>
<name>A0ABY9WTD8_9BACT</name>
<dbReference type="RefSeq" id="WP_395824159.1">
    <property type="nucleotide sequence ID" value="NZ_CP043494.1"/>
</dbReference>
<protein>
    <recommendedName>
        <fullName evidence="3">Haem-binding uptake Tiki superfamily ChaN domain-containing protein</fullName>
    </recommendedName>
</protein>
<gene>
    <name evidence="1" type="ORF">F0U60_25215</name>
</gene>
<keyword evidence="2" id="KW-1185">Reference proteome</keyword>
<sequence>MQETAAPEPTLTNEAFTAALKSPPEDVVKRCGAPIAGMDEVLTPGGILLLGELHGTREIPAFVGTLSCHVASAGVPVVVGLELPREEQRALRRYLKSRGDKQARASLTEGGFWRRPYQDGRSSEALVALVERLRVLRAQGLSMSVFTFDAPGQGSQRAAAMAHRVLEVRKTAPRSTFLLLGGNVNTRTARGTEWDETFTPMGWHLVRAKQPVRALDVRYSRGTAWTCNLVTGENQKLDCGATPATPPAARSRDKSIFRGPRAFVELTPEYTHEGYDGVFYVGPLTASPPAVAITGQPH</sequence>
<evidence type="ECO:0000313" key="2">
    <source>
        <dbReference type="Proteomes" id="UP001611383"/>
    </source>
</evidence>
<evidence type="ECO:0008006" key="3">
    <source>
        <dbReference type="Google" id="ProtNLM"/>
    </source>
</evidence>
<reference evidence="1 2" key="1">
    <citation type="submission" date="2019-08" db="EMBL/GenBank/DDBJ databases">
        <title>Archangium and Cystobacter genomes.</title>
        <authorList>
            <person name="Chen I.-C.K."/>
            <person name="Wielgoss S."/>
        </authorList>
    </citation>
    <scope>NUCLEOTIDE SEQUENCE [LARGE SCALE GENOMIC DNA]</scope>
    <source>
        <strain evidence="1 2">Cbm 6</strain>
    </source>
</reference>